<keyword evidence="6" id="KW-0969">Cilium</keyword>
<dbReference type="Gene3D" id="1.20.120.340">
    <property type="entry name" value="Flagellar protein FliS"/>
    <property type="match status" value="1"/>
</dbReference>
<reference evidence="6" key="1">
    <citation type="submission" date="2006-10" db="EMBL/GenBank/DDBJ databases">
        <title>Complete sequence of Solibacter usitatus Ellin6076.</title>
        <authorList>
            <consortium name="US DOE Joint Genome Institute"/>
            <person name="Copeland A."/>
            <person name="Lucas S."/>
            <person name="Lapidus A."/>
            <person name="Barry K."/>
            <person name="Detter J.C."/>
            <person name="Glavina del Rio T."/>
            <person name="Hammon N."/>
            <person name="Israni S."/>
            <person name="Dalin E."/>
            <person name="Tice H."/>
            <person name="Pitluck S."/>
            <person name="Thompson L.S."/>
            <person name="Brettin T."/>
            <person name="Bruce D."/>
            <person name="Han C."/>
            <person name="Tapia R."/>
            <person name="Gilna P."/>
            <person name="Schmutz J."/>
            <person name="Larimer F."/>
            <person name="Land M."/>
            <person name="Hauser L."/>
            <person name="Kyrpides N."/>
            <person name="Mikhailova N."/>
            <person name="Janssen P.H."/>
            <person name="Kuske C.R."/>
            <person name="Richardson P."/>
        </authorList>
    </citation>
    <scope>NUCLEOTIDE SEQUENCE</scope>
    <source>
        <strain evidence="6">Ellin6076</strain>
    </source>
</reference>
<dbReference type="InterPro" id="IPR003713">
    <property type="entry name" value="FliS"/>
</dbReference>
<evidence type="ECO:0000256" key="2">
    <source>
        <dbReference type="ARBA" id="ARBA00008787"/>
    </source>
</evidence>
<keyword evidence="6" id="KW-0282">Flagellum</keyword>
<evidence type="ECO:0000256" key="5">
    <source>
        <dbReference type="ARBA" id="ARBA00023186"/>
    </source>
</evidence>
<dbReference type="Pfam" id="PF02561">
    <property type="entry name" value="FliS"/>
    <property type="match status" value="1"/>
</dbReference>
<dbReference type="CDD" id="cd16098">
    <property type="entry name" value="FliS"/>
    <property type="match status" value="1"/>
</dbReference>
<dbReference type="GO" id="GO:0005829">
    <property type="term" value="C:cytosol"/>
    <property type="evidence" value="ECO:0007669"/>
    <property type="project" value="UniProtKB-SubCell"/>
</dbReference>
<dbReference type="eggNOG" id="COG1516">
    <property type="taxonomic scope" value="Bacteria"/>
</dbReference>
<dbReference type="AlphaFoldDB" id="Q01PR4"/>
<evidence type="ECO:0000256" key="3">
    <source>
        <dbReference type="ARBA" id="ARBA00022490"/>
    </source>
</evidence>
<keyword evidence="4" id="KW-1005">Bacterial flagellum biogenesis</keyword>
<keyword evidence="5" id="KW-0143">Chaperone</keyword>
<gene>
    <name evidence="6" type="ordered locus">Acid_7448</name>
</gene>
<protein>
    <submittedName>
        <fullName evidence="6">Flagellar protein FliS</fullName>
    </submittedName>
</protein>
<keyword evidence="6" id="KW-0966">Cell projection</keyword>
<dbReference type="GO" id="GO:0071973">
    <property type="term" value="P:bacterial-type flagellum-dependent cell motility"/>
    <property type="evidence" value="ECO:0007669"/>
    <property type="project" value="TreeGrafter"/>
</dbReference>
<dbReference type="FunCoup" id="Q01PR4">
    <property type="interactions" value="56"/>
</dbReference>
<dbReference type="KEGG" id="sus:Acid_7448"/>
<proteinExistence type="inferred from homology"/>
<dbReference type="NCBIfam" id="TIGR00208">
    <property type="entry name" value="fliS"/>
    <property type="match status" value="1"/>
</dbReference>
<dbReference type="EMBL" id="CP000473">
    <property type="protein sequence ID" value="ABJ88356.1"/>
    <property type="molecule type" value="Genomic_DNA"/>
</dbReference>
<dbReference type="InParanoid" id="Q01PR4"/>
<dbReference type="PANTHER" id="PTHR34773">
    <property type="entry name" value="FLAGELLAR SECRETION CHAPERONE FLIS"/>
    <property type="match status" value="1"/>
</dbReference>
<dbReference type="STRING" id="234267.Acid_7448"/>
<comment type="similarity">
    <text evidence="2">Belongs to the FliS family.</text>
</comment>
<keyword evidence="3" id="KW-0963">Cytoplasm</keyword>
<dbReference type="GO" id="GO:0044780">
    <property type="term" value="P:bacterial-type flagellum assembly"/>
    <property type="evidence" value="ECO:0007669"/>
    <property type="project" value="InterPro"/>
</dbReference>
<evidence type="ECO:0000313" key="6">
    <source>
        <dbReference type="EMBL" id="ABJ88356.1"/>
    </source>
</evidence>
<evidence type="ECO:0000256" key="1">
    <source>
        <dbReference type="ARBA" id="ARBA00004514"/>
    </source>
</evidence>
<name>Q01PR4_SOLUE</name>
<sequence length="152" mass="16789">MMWNNGHDAYLESRVTSADPVELVNLLYQGCMVAVREARYHLAEGRIAERSREINKAFEILVELDLSLDHARGGEISQRLAQLYAYMRQRLLDANMQQSDPPLTEVLGLLATLAEAWAGVRTPAAAAQRVPTAWSQLPADEAAACGSHGWSL</sequence>
<evidence type="ECO:0000256" key="4">
    <source>
        <dbReference type="ARBA" id="ARBA00022795"/>
    </source>
</evidence>
<dbReference type="HOGENOM" id="CLU_080373_1_0_0"/>
<organism evidence="6">
    <name type="scientific">Solibacter usitatus (strain Ellin6076)</name>
    <dbReference type="NCBI Taxonomy" id="234267"/>
    <lineage>
        <taxon>Bacteria</taxon>
        <taxon>Pseudomonadati</taxon>
        <taxon>Acidobacteriota</taxon>
        <taxon>Terriglobia</taxon>
        <taxon>Bryobacterales</taxon>
        <taxon>Solibacteraceae</taxon>
        <taxon>Candidatus Solibacter</taxon>
    </lineage>
</organism>
<dbReference type="InterPro" id="IPR036584">
    <property type="entry name" value="FliS_sf"/>
</dbReference>
<comment type="subcellular location">
    <subcellularLocation>
        <location evidence="1">Cytoplasm</location>
        <location evidence="1">Cytosol</location>
    </subcellularLocation>
</comment>
<accession>Q01PR4</accession>
<dbReference type="SUPFAM" id="SSF101116">
    <property type="entry name" value="Flagellar export chaperone FliS"/>
    <property type="match status" value="1"/>
</dbReference>
<dbReference type="PANTHER" id="PTHR34773:SF1">
    <property type="entry name" value="FLAGELLAR SECRETION CHAPERONE FLIS"/>
    <property type="match status" value="1"/>
</dbReference>